<sequence>MNIRKILLYILLTGTTSLTFSCKEDLIDISPLTNNTANDFYADENQMNQAVMAVYNAYMIIPVSSNWYLSEVRSDNTLEINGGGAQRDWADIGFFTATSQTGAFASAWTNLYAVAYRANMVINNAVKFNSAKVTAYQAEARFLRALAYFDLVRFWGDVPLVLKPLSIDEAKKTPRTSKEEVYKVIIEDLKFAVDNLPETYAAADKGRSTKYAAKSVLGRVYLTMSGYPLKQTDKLSLAKKELADVMAQESRFFAFPATYRDLFTVAGENKSNPFEVQYLSGGLGLGSQVPAVQAFQYPVQWSTQQPTDGFDGQPDGELLRSYTINDTRFKASIDSGYSDAAGKRLSERIQFTKFLEKGAAISNNRDYPTNFPVVRYNDVLLMYAEILNEESGPTAEAVAILNRIRTFAKAPVIKPATKEDFRLAIESERRIEFVAEGLRWHDLVRTGRAITVMNAFAQRNLYKMARPISESDLYYPIPQKEMLINPGFWQQNPGY</sequence>
<gene>
    <name evidence="8" type="ORF">SAMN04515674_12216</name>
</gene>
<proteinExistence type="inferred from homology"/>
<reference evidence="8 9" key="1">
    <citation type="submission" date="2016-10" db="EMBL/GenBank/DDBJ databases">
        <authorList>
            <person name="de Groot N.N."/>
        </authorList>
    </citation>
    <scope>NUCLEOTIDE SEQUENCE [LARGE SCALE GENOMIC DNA]</scope>
    <source>
        <strain evidence="9">E92,LMG 26720,CCM 7988</strain>
    </source>
</reference>
<dbReference type="RefSeq" id="WP_092019717.1">
    <property type="nucleotide sequence ID" value="NZ_FOXH01000022.1"/>
</dbReference>
<feature type="domain" description="SusD-like N-terminal" evidence="7">
    <location>
        <begin position="44"/>
        <end position="222"/>
    </location>
</feature>
<evidence type="ECO:0000313" key="9">
    <source>
        <dbReference type="Proteomes" id="UP000199306"/>
    </source>
</evidence>
<dbReference type="InterPro" id="IPR011990">
    <property type="entry name" value="TPR-like_helical_dom_sf"/>
</dbReference>
<keyword evidence="9" id="KW-1185">Reference proteome</keyword>
<dbReference type="Proteomes" id="UP000199306">
    <property type="component" value="Unassembled WGS sequence"/>
</dbReference>
<evidence type="ECO:0000256" key="5">
    <source>
        <dbReference type="ARBA" id="ARBA00023237"/>
    </source>
</evidence>
<comment type="subcellular location">
    <subcellularLocation>
        <location evidence="1">Cell outer membrane</location>
    </subcellularLocation>
</comment>
<name>A0A1I5YVW3_9BACT</name>
<dbReference type="Pfam" id="PF14322">
    <property type="entry name" value="SusD-like_3"/>
    <property type="match status" value="1"/>
</dbReference>
<dbReference type="Pfam" id="PF07980">
    <property type="entry name" value="SusD_RagB"/>
    <property type="match status" value="1"/>
</dbReference>
<dbReference type="PROSITE" id="PS51257">
    <property type="entry name" value="PROKAR_LIPOPROTEIN"/>
    <property type="match status" value="1"/>
</dbReference>
<keyword evidence="3" id="KW-0732">Signal</keyword>
<dbReference type="AlphaFoldDB" id="A0A1I5YVW3"/>
<keyword evidence="4" id="KW-0472">Membrane</keyword>
<dbReference type="SUPFAM" id="SSF48452">
    <property type="entry name" value="TPR-like"/>
    <property type="match status" value="1"/>
</dbReference>
<evidence type="ECO:0000256" key="1">
    <source>
        <dbReference type="ARBA" id="ARBA00004442"/>
    </source>
</evidence>
<evidence type="ECO:0000259" key="7">
    <source>
        <dbReference type="Pfam" id="PF14322"/>
    </source>
</evidence>
<dbReference type="Gene3D" id="1.25.40.390">
    <property type="match status" value="1"/>
</dbReference>
<comment type="similarity">
    <text evidence="2">Belongs to the SusD family.</text>
</comment>
<dbReference type="InterPro" id="IPR012944">
    <property type="entry name" value="SusD_RagB_dom"/>
</dbReference>
<dbReference type="GO" id="GO:0009279">
    <property type="term" value="C:cell outer membrane"/>
    <property type="evidence" value="ECO:0007669"/>
    <property type="project" value="UniProtKB-SubCell"/>
</dbReference>
<dbReference type="STRING" id="1079859.SAMN04515674_12216"/>
<dbReference type="InterPro" id="IPR033985">
    <property type="entry name" value="SusD-like_N"/>
</dbReference>
<dbReference type="CDD" id="cd08977">
    <property type="entry name" value="SusD"/>
    <property type="match status" value="1"/>
</dbReference>
<dbReference type="OrthoDB" id="9792139at2"/>
<accession>A0A1I5YVW3</accession>
<keyword evidence="5" id="KW-0998">Cell outer membrane</keyword>
<feature type="domain" description="RagB/SusD" evidence="6">
    <location>
        <begin position="328"/>
        <end position="495"/>
    </location>
</feature>
<protein>
    <submittedName>
        <fullName evidence="8">Starch-binding associating with outer membrane</fullName>
    </submittedName>
</protein>
<evidence type="ECO:0000256" key="3">
    <source>
        <dbReference type="ARBA" id="ARBA00022729"/>
    </source>
</evidence>
<evidence type="ECO:0000259" key="6">
    <source>
        <dbReference type="Pfam" id="PF07980"/>
    </source>
</evidence>
<evidence type="ECO:0000256" key="2">
    <source>
        <dbReference type="ARBA" id="ARBA00006275"/>
    </source>
</evidence>
<organism evidence="8 9">
    <name type="scientific">Pseudarcicella hirudinis</name>
    <dbReference type="NCBI Taxonomy" id="1079859"/>
    <lineage>
        <taxon>Bacteria</taxon>
        <taxon>Pseudomonadati</taxon>
        <taxon>Bacteroidota</taxon>
        <taxon>Cytophagia</taxon>
        <taxon>Cytophagales</taxon>
        <taxon>Flectobacillaceae</taxon>
        <taxon>Pseudarcicella</taxon>
    </lineage>
</organism>
<evidence type="ECO:0000313" key="8">
    <source>
        <dbReference type="EMBL" id="SFQ48411.1"/>
    </source>
</evidence>
<evidence type="ECO:0000256" key="4">
    <source>
        <dbReference type="ARBA" id="ARBA00023136"/>
    </source>
</evidence>
<dbReference type="EMBL" id="FOXH01000022">
    <property type="protein sequence ID" value="SFQ48411.1"/>
    <property type="molecule type" value="Genomic_DNA"/>
</dbReference>